<dbReference type="GO" id="GO:0005829">
    <property type="term" value="C:cytosol"/>
    <property type="evidence" value="ECO:0007669"/>
    <property type="project" value="TreeGrafter"/>
</dbReference>
<dbReference type="EMBL" id="JAJBZG010000002">
    <property type="protein sequence ID" value="MCB7481031.1"/>
    <property type="molecule type" value="Genomic_DNA"/>
</dbReference>
<dbReference type="InterPro" id="IPR001789">
    <property type="entry name" value="Sig_transdc_resp-reg_receiver"/>
</dbReference>
<dbReference type="PANTHER" id="PTHR48111:SF1">
    <property type="entry name" value="TWO-COMPONENT RESPONSE REGULATOR ORR33"/>
    <property type="match status" value="1"/>
</dbReference>
<dbReference type="Pfam" id="PF13545">
    <property type="entry name" value="HTH_Crp_2"/>
    <property type="match status" value="1"/>
</dbReference>
<evidence type="ECO:0000256" key="1">
    <source>
        <dbReference type="ARBA" id="ARBA00022553"/>
    </source>
</evidence>
<dbReference type="InterPro" id="IPR014710">
    <property type="entry name" value="RmlC-like_jellyroll"/>
</dbReference>
<dbReference type="RefSeq" id="WP_229339596.1">
    <property type="nucleotide sequence ID" value="NZ_JAJBZG010000002.1"/>
</dbReference>
<feature type="domain" description="Cyclic nucleotide-binding" evidence="7">
    <location>
        <begin position="162"/>
        <end position="244"/>
    </location>
</feature>
<dbReference type="InterPro" id="IPR000595">
    <property type="entry name" value="cNMP-bd_dom"/>
</dbReference>
<dbReference type="SUPFAM" id="SSF51206">
    <property type="entry name" value="cAMP-binding domain-like"/>
    <property type="match status" value="1"/>
</dbReference>
<sequence>MKKIFIIEDDLVLLDNTAELLELEGYQVAKASTGRKGIMGVKEFLPDLIICDIMMPEVDGYEVLEAVSLDFSTSHIPFIFISAKTEYVDIRKGMQMGADDYLTKPFEEEDLLKAIKSRITKSESLTKIFSEKRNSTTENGNSVRNLSELKNFFEMRGEILNYNESELVYSEGEHTNRIYLILKGVVKSFKINKAGKELTTALHKKDEFLGLTSFIENNAYHESAVVVQPVELAAISKNILKEILNNNQHVCFEFMDLMNKNILEVHEQLLHLVYSSVYSKTAQTLIDFSTTLSKNPTQAFKIRRSDLASAAGIATESLIRTLSSFRKDGLIEIEGHSIKILDLNGLKQINI</sequence>
<dbReference type="PROSITE" id="PS50042">
    <property type="entry name" value="CNMP_BINDING_3"/>
    <property type="match status" value="1"/>
</dbReference>
<dbReference type="InterPro" id="IPR012318">
    <property type="entry name" value="HTH_CRP"/>
</dbReference>
<evidence type="ECO:0000256" key="5">
    <source>
        <dbReference type="ARBA" id="ARBA00023163"/>
    </source>
</evidence>
<evidence type="ECO:0000256" key="3">
    <source>
        <dbReference type="ARBA" id="ARBA00023015"/>
    </source>
</evidence>
<evidence type="ECO:0000313" key="11">
    <source>
        <dbReference type="Proteomes" id="UP001139414"/>
    </source>
</evidence>
<feature type="domain" description="HTH crp-type" evidence="9">
    <location>
        <begin position="275"/>
        <end position="344"/>
    </location>
</feature>
<dbReference type="SMART" id="SM00419">
    <property type="entry name" value="HTH_CRP"/>
    <property type="match status" value="1"/>
</dbReference>
<organism evidence="10 11">
    <name type="scientific">Christiangramia sediminis</name>
    <dbReference type="NCBI Taxonomy" id="2881336"/>
    <lineage>
        <taxon>Bacteria</taxon>
        <taxon>Pseudomonadati</taxon>
        <taxon>Bacteroidota</taxon>
        <taxon>Flavobacteriia</taxon>
        <taxon>Flavobacteriales</taxon>
        <taxon>Flavobacteriaceae</taxon>
        <taxon>Christiangramia</taxon>
    </lineage>
</organism>
<name>A0A9X1LII6_9FLAO</name>
<dbReference type="Gene3D" id="1.10.10.10">
    <property type="entry name" value="Winged helix-like DNA-binding domain superfamily/Winged helix DNA-binding domain"/>
    <property type="match status" value="1"/>
</dbReference>
<evidence type="ECO:0000259" key="9">
    <source>
        <dbReference type="PROSITE" id="PS51063"/>
    </source>
</evidence>
<dbReference type="SUPFAM" id="SSF46785">
    <property type="entry name" value="Winged helix' DNA-binding domain"/>
    <property type="match status" value="1"/>
</dbReference>
<dbReference type="PROSITE" id="PS50110">
    <property type="entry name" value="RESPONSE_REGULATORY"/>
    <property type="match status" value="1"/>
</dbReference>
<dbReference type="SUPFAM" id="SSF52172">
    <property type="entry name" value="CheY-like"/>
    <property type="match status" value="1"/>
</dbReference>
<accession>A0A9X1LII6</accession>
<dbReference type="PROSITE" id="PS51063">
    <property type="entry name" value="HTH_CRP_2"/>
    <property type="match status" value="1"/>
</dbReference>
<evidence type="ECO:0000256" key="6">
    <source>
        <dbReference type="PROSITE-ProRule" id="PRU00169"/>
    </source>
</evidence>
<keyword evidence="1 6" id="KW-0597">Phosphoprotein</keyword>
<keyword evidence="2" id="KW-0902">Two-component regulatory system</keyword>
<dbReference type="CDD" id="cd00038">
    <property type="entry name" value="CAP_ED"/>
    <property type="match status" value="1"/>
</dbReference>
<dbReference type="GO" id="GO:0006355">
    <property type="term" value="P:regulation of DNA-templated transcription"/>
    <property type="evidence" value="ECO:0007669"/>
    <property type="project" value="InterPro"/>
</dbReference>
<dbReference type="InterPro" id="IPR036388">
    <property type="entry name" value="WH-like_DNA-bd_sf"/>
</dbReference>
<dbReference type="InterPro" id="IPR036390">
    <property type="entry name" value="WH_DNA-bd_sf"/>
</dbReference>
<evidence type="ECO:0000313" key="10">
    <source>
        <dbReference type="EMBL" id="MCB7481031.1"/>
    </source>
</evidence>
<dbReference type="InterPro" id="IPR018490">
    <property type="entry name" value="cNMP-bd_dom_sf"/>
</dbReference>
<dbReference type="SMART" id="SM00100">
    <property type="entry name" value="cNMP"/>
    <property type="match status" value="1"/>
</dbReference>
<reference evidence="10" key="1">
    <citation type="submission" date="2021-10" db="EMBL/GenBank/DDBJ databases">
        <title>Gramella sp. ASW11-100T, isolated from marine sediment.</title>
        <authorList>
            <person name="Xia C."/>
        </authorList>
    </citation>
    <scope>NUCLEOTIDE SEQUENCE</scope>
    <source>
        <strain evidence="10">ASW11-100</strain>
    </source>
</reference>
<dbReference type="Pfam" id="PF00027">
    <property type="entry name" value="cNMP_binding"/>
    <property type="match status" value="1"/>
</dbReference>
<evidence type="ECO:0000256" key="2">
    <source>
        <dbReference type="ARBA" id="ARBA00023012"/>
    </source>
</evidence>
<dbReference type="GO" id="GO:0000976">
    <property type="term" value="F:transcription cis-regulatory region binding"/>
    <property type="evidence" value="ECO:0007669"/>
    <property type="project" value="TreeGrafter"/>
</dbReference>
<dbReference type="InterPro" id="IPR039420">
    <property type="entry name" value="WalR-like"/>
</dbReference>
<evidence type="ECO:0000256" key="4">
    <source>
        <dbReference type="ARBA" id="ARBA00023125"/>
    </source>
</evidence>
<dbReference type="GO" id="GO:0032993">
    <property type="term" value="C:protein-DNA complex"/>
    <property type="evidence" value="ECO:0007669"/>
    <property type="project" value="TreeGrafter"/>
</dbReference>
<feature type="modified residue" description="4-aspartylphosphate" evidence="6">
    <location>
        <position position="52"/>
    </location>
</feature>
<dbReference type="AlphaFoldDB" id="A0A9X1LII6"/>
<keyword evidence="4" id="KW-0238">DNA-binding</keyword>
<dbReference type="InterPro" id="IPR011006">
    <property type="entry name" value="CheY-like_superfamily"/>
</dbReference>
<keyword evidence="5" id="KW-0804">Transcription</keyword>
<proteinExistence type="predicted"/>
<comment type="caution">
    <text evidence="10">The sequence shown here is derived from an EMBL/GenBank/DDBJ whole genome shotgun (WGS) entry which is preliminary data.</text>
</comment>
<dbReference type="Gene3D" id="2.60.120.10">
    <property type="entry name" value="Jelly Rolls"/>
    <property type="match status" value="1"/>
</dbReference>
<evidence type="ECO:0000259" key="7">
    <source>
        <dbReference type="PROSITE" id="PS50042"/>
    </source>
</evidence>
<protein>
    <submittedName>
        <fullName evidence="10">Response regulator</fullName>
    </submittedName>
</protein>
<feature type="domain" description="Response regulatory" evidence="8">
    <location>
        <begin position="3"/>
        <end position="119"/>
    </location>
</feature>
<dbReference type="Pfam" id="PF00072">
    <property type="entry name" value="Response_reg"/>
    <property type="match status" value="1"/>
</dbReference>
<keyword evidence="11" id="KW-1185">Reference proteome</keyword>
<gene>
    <name evidence="10" type="ORF">LGQ90_07130</name>
</gene>
<dbReference type="GO" id="GO:0000156">
    <property type="term" value="F:phosphorelay response regulator activity"/>
    <property type="evidence" value="ECO:0007669"/>
    <property type="project" value="TreeGrafter"/>
</dbReference>
<dbReference type="Gene3D" id="3.40.50.2300">
    <property type="match status" value="1"/>
</dbReference>
<dbReference type="SMART" id="SM00448">
    <property type="entry name" value="REC"/>
    <property type="match status" value="1"/>
</dbReference>
<evidence type="ECO:0000259" key="8">
    <source>
        <dbReference type="PROSITE" id="PS50110"/>
    </source>
</evidence>
<keyword evidence="3" id="KW-0805">Transcription regulation</keyword>
<dbReference type="PANTHER" id="PTHR48111">
    <property type="entry name" value="REGULATOR OF RPOS"/>
    <property type="match status" value="1"/>
</dbReference>
<dbReference type="Proteomes" id="UP001139414">
    <property type="component" value="Unassembled WGS sequence"/>
</dbReference>